<keyword evidence="7" id="KW-1185">Reference proteome</keyword>
<dbReference type="AlphaFoldDB" id="R7UHI1"/>
<accession>R7UHI1</accession>
<evidence type="ECO:0000313" key="6">
    <source>
        <dbReference type="EnsemblMetazoa" id="CapteP228175"/>
    </source>
</evidence>
<dbReference type="InterPro" id="IPR002018">
    <property type="entry name" value="CarbesteraseB"/>
</dbReference>
<dbReference type="InterPro" id="IPR019826">
    <property type="entry name" value="Carboxylesterase_B_AS"/>
</dbReference>
<evidence type="ECO:0000313" key="7">
    <source>
        <dbReference type="Proteomes" id="UP000014760"/>
    </source>
</evidence>
<dbReference type="InterPro" id="IPR019819">
    <property type="entry name" value="Carboxylesterase_B_CS"/>
</dbReference>
<dbReference type="Gene3D" id="3.40.50.1820">
    <property type="entry name" value="alpha/beta hydrolase"/>
    <property type="match status" value="1"/>
</dbReference>
<dbReference type="PROSITE" id="PS00122">
    <property type="entry name" value="CARBOXYLESTERASE_B_1"/>
    <property type="match status" value="1"/>
</dbReference>
<evidence type="ECO:0000256" key="3">
    <source>
        <dbReference type="RuleBase" id="RU361235"/>
    </source>
</evidence>
<dbReference type="Pfam" id="PF00135">
    <property type="entry name" value="COesterase"/>
    <property type="match status" value="1"/>
</dbReference>
<evidence type="ECO:0000259" key="4">
    <source>
        <dbReference type="Pfam" id="PF00135"/>
    </source>
</evidence>
<evidence type="ECO:0000256" key="1">
    <source>
        <dbReference type="ARBA" id="ARBA00005964"/>
    </source>
</evidence>
<reference evidence="5 7" key="2">
    <citation type="journal article" date="2013" name="Nature">
        <title>Insights into bilaterian evolution from three spiralian genomes.</title>
        <authorList>
            <person name="Simakov O."/>
            <person name="Marletaz F."/>
            <person name="Cho S.J."/>
            <person name="Edsinger-Gonzales E."/>
            <person name="Havlak P."/>
            <person name="Hellsten U."/>
            <person name="Kuo D.H."/>
            <person name="Larsson T."/>
            <person name="Lv J."/>
            <person name="Arendt D."/>
            <person name="Savage R."/>
            <person name="Osoegawa K."/>
            <person name="de Jong P."/>
            <person name="Grimwood J."/>
            <person name="Chapman J.A."/>
            <person name="Shapiro H."/>
            <person name="Aerts A."/>
            <person name="Otillar R.P."/>
            <person name="Terry A.Y."/>
            <person name="Boore J.L."/>
            <person name="Grigoriev I.V."/>
            <person name="Lindberg D.R."/>
            <person name="Seaver E.C."/>
            <person name="Weisblat D.A."/>
            <person name="Putnam N.H."/>
            <person name="Rokhsar D.S."/>
        </authorList>
    </citation>
    <scope>NUCLEOTIDE SEQUENCE</scope>
    <source>
        <strain evidence="5 7">I ESC-2004</strain>
    </source>
</reference>
<reference evidence="6" key="3">
    <citation type="submission" date="2015-06" db="UniProtKB">
        <authorList>
            <consortium name="EnsemblMetazoa"/>
        </authorList>
    </citation>
    <scope>IDENTIFICATION</scope>
</reference>
<dbReference type="EMBL" id="AMQN01007790">
    <property type="status" value="NOT_ANNOTATED_CDS"/>
    <property type="molecule type" value="Genomic_DNA"/>
</dbReference>
<proteinExistence type="inferred from homology"/>
<evidence type="ECO:0000313" key="5">
    <source>
        <dbReference type="EMBL" id="ELU05538.1"/>
    </source>
</evidence>
<protein>
    <recommendedName>
        <fullName evidence="3">Carboxylic ester hydrolase</fullName>
        <ecNumber evidence="3">3.1.1.-</ecNumber>
    </recommendedName>
</protein>
<dbReference type="GO" id="GO:0016787">
    <property type="term" value="F:hydrolase activity"/>
    <property type="evidence" value="ECO:0007669"/>
    <property type="project" value="UniProtKB-KW"/>
</dbReference>
<dbReference type="OMA" id="NMEWVFQ"/>
<dbReference type="PROSITE" id="PS00941">
    <property type="entry name" value="CARBOXYLESTERASE_B_2"/>
    <property type="match status" value="1"/>
</dbReference>
<sequence>MAFTILFIAATCSLMSALRATEVVPRVDTSSGILIGKQSHSTWQYLGIPYARPPIGNLRFRTPKPAFRSPVELLVQEHGPACTQHSSLSFYGPDLPRQSEDCLTLNVYVPQNTHSEVKEPLAVMVWIHGGAYLVGGSEQFPGHLIAAQENVIVVTLNYRLGVWGFLTSGDSTIPGNMGLMDQVLALRWVQDNIASFGGNPHKVTIFGQSAGGMSITLHMVSPKTRRLFQHAIAQSGAVTNQVLLERNSPRWTPMLQQLASSVGCPTDTNLVQCLQSVDNARLAALDNMFYEPIVDGPGGCVPMQPALAWNTSVRHAPFLMGVVKDEGMAIFDMNLPGIDKELALRDGIDFNVAMKITTMMLMKLYPGPDQPFTSLFTPEQMQFVLQYYYKHPEDSFDNLRSLMSFVRDALFVSQTQQAAGSLQQPTSRNDTFLYQFVYRDASYPEEPFPMGPSHAGELKYMFEECSTSEKNLCNSIIHAWATFAKTGRPSFLNHDGDDVTWLPYSEESKHFLKIDLNMGSDSMQQDLLPEVNHFWNDVIPGMIDKFPCDTGSTARRRSACRARTKLTP</sequence>
<dbReference type="PANTHER" id="PTHR11559">
    <property type="entry name" value="CARBOXYLESTERASE"/>
    <property type="match status" value="1"/>
</dbReference>
<dbReference type="SUPFAM" id="SSF53474">
    <property type="entry name" value="alpha/beta-Hydrolases"/>
    <property type="match status" value="1"/>
</dbReference>
<feature type="domain" description="Carboxylesterase type B" evidence="4">
    <location>
        <begin position="25"/>
        <end position="533"/>
    </location>
</feature>
<feature type="signal peptide" evidence="3">
    <location>
        <begin position="1"/>
        <end position="20"/>
    </location>
</feature>
<comment type="similarity">
    <text evidence="1 3">Belongs to the type-B carboxylesterase/lipase family.</text>
</comment>
<dbReference type="EC" id="3.1.1.-" evidence="3"/>
<organism evidence="5">
    <name type="scientific">Capitella teleta</name>
    <name type="common">Polychaete worm</name>
    <dbReference type="NCBI Taxonomy" id="283909"/>
    <lineage>
        <taxon>Eukaryota</taxon>
        <taxon>Metazoa</taxon>
        <taxon>Spiralia</taxon>
        <taxon>Lophotrochozoa</taxon>
        <taxon>Annelida</taxon>
        <taxon>Polychaeta</taxon>
        <taxon>Sedentaria</taxon>
        <taxon>Scolecida</taxon>
        <taxon>Capitellidae</taxon>
        <taxon>Capitella</taxon>
    </lineage>
</organism>
<reference evidence="7" key="1">
    <citation type="submission" date="2012-12" db="EMBL/GenBank/DDBJ databases">
        <authorList>
            <person name="Hellsten U."/>
            <person name="Grimwood J."/>
            <person name="Chapman J.A."/>
            <person name="Shapiro H."/>
            <person name="Aerts A."/>
            <person name="Otillar R.P."/>
            <person name="Terry A.Y."/>
            <person name="Boore J.L."/>
            <person name="Simakov O."/>
            <person name="Marletaz F."/>
            <person name="Cho S.-J."/>
            <person name="Edsinger-Gonzales E."/>
            <person name="Havlak P."/>
            <person name="Kuo D.-H."/>
            <person name="Larsson T."/>
            <person name="Lv J."/>
            <person name="Arendt D."/>
            <person name="Savage R."/>
            <person name="Osoegawa K."/>
            <person name="de Jong P."/>
            <person name="Lindberg D.R."/>
            <person name="Seaver E.C."/>
            <person name="Weisblat D.A."/>
            <person name="Putnam N.H."/>
            <person name="Grigoriev I.V."/>
            <person name="Rokhsar D.S."/>
        </authorList>
    </citation>
    <scope>NUCLEOTIDE SEQUENCE</scope>
    <source>
        <strain evidence="7">I ESC-2004</strain>
    </source>
</reference>
<name>R7UHI1_CAPTE</name>
<dbReference type="Proteomes" id="UP000014760">
    <property type="component" value="Unassembled WGS sequence"/>
</dbReference>
<dbReference type="HOGENOM" id="CLU_006586_13_2_1"/>
<dbReference type="InterPro" id="IPR029058">
    <property type="entry name" value="AB_hydrolase_fold"/>
</dbReference>
<dbReference type="STRING" id="283909.R7UHI1"/>
<dbReference type="EMBL" id="KB301402">
    <property type="protein sequence ID" value="ELU05538.1"/>
    <property type="molecule type" value="Genomic_DNA"/>
</dbReference>
<gene>
    <name evidence="5" type="ORF">CAPTEDRAFT_228175</name>
</gene>
<dbReference type="InterPro" id="IPR050309">
    <property type="entry name" value="Type-B_Carboxylest/Lipase"/>
</dbReference>
<feature type="chain" id="PRO_5008452549" description="Carboxylic ester hydrolase" evidence="3">
    <location>
        <begin position="21"/>
        <end position="568"/>
    </location>
</feature>
<keyword evidence="2 3" id="KW-0378">Hydrolase</keyword>
<keyword evidence="3" id="KW-0732">Signal</keyword>
<dbReference type="OrthoDB" id="19653at2759"/>
<evidence type="ECO:0000256" key="2">
    <source>
        <dbReference type="ARBA" id="ARBA00022801"/>
    </source>
</evidence>
<dbReference type="EnsemblMetazoa" id="CapteT228175">
    <property type="protein sequence ID" value="CapteP228175"/>
    <property type="gene ID" value="CapteG228175"/>
</dbReference>
<dbReference type="ESTHER" id="capte-r7uhi1">
    <property type="family name" value="Carb_B_Annelida"/>
</dbReference>